<dbReference type="EMBL" id="CM045765">
    <property type="protein sequence ID" value="KAI7999184.1"/>
    <property type="molecule type" value="Genomic_DNA"/>
</dbReference>
<sequence length="200" mass="22042">MGSVEPTSSVLLLDINEDPIVFYSKGKEDVDGSSSLKNKLPYWLQEAIGISSKPRGPDLPPIVSAIARSAQLLYGEEKFTIPSFVVPGPPPSQPKDPRRSLKQKKKKKNQRTHMLSHNFQGGLDSMASSNFHESNVLFTKSKQSSPFGAWGPLTSHKLDQTESHDSNETVSDPTQHEQLDVVEISSEGTVSDHHVSDHEQ</sequence>
<gene>
    <name evidence="1" type="ORF">LOK49_LG09G02802</name>
</gene>
<accession>A0ACC0GF41</accession>
<protein>
    <submittedName>
        <fullName evidence="1">Protein CHROMATIN REMODELING 4</fullName>
    </submittedName>
</protein>
<organism evidence="1 2">
    <name type="scientific">Camellia lanceoleosa</name>
    <dbReference type="NCBI Taxonomy" id="1840588"/>
    <lineage>
        <taxon>Eukaryota</taxon>
        <taxon>Viridiplantae</taxon>
        <taxon>Streptophyta</taxon>
        <taxon>Embryophyta</taxon>
        <taxon>Tracheophyta</taxon>
        <taxon>Spermatophyta</taxon>
        <taxon>Magnoliopsida</taxon>
        <taxon>eudicotyledons</taxon>
        <taxon>Gunneridae</taxon>
        <taxon>Pentapetalae</taxon>
        <taxon>asterids</taxon>
        <taxon>Ericales</taxon>
        <taxon>Theaceae</taxon>
        <taxon>Camellia</taxon>
    </lineage>
</organism>
<name>A0ACC0GF41_9ERIC</name>
<reference evidence="1 2" key="1">
    <citation type="journal article" date="2022" name="Plant J.">
        <title>Chromosome-level genome of Camellia lanceoleosa provides a valuable resource for understanding genome evolution and self-incompatibility.</title>
        <authorList>
            <person name="Gong W."/>
            <person name="Xiao S."/>
            <person name="Wang L."/>
            <person name="Liao Z."/>
            <person name="Chang Y."/>
            <person name="Mo W."/>
            <person name="Hu G."/>
            <person name="Li W."/>
            <person name="Zhao G."/>
            <person name="Zhu H."/>
            <person name="Hu X."/>
            <person name="Ji K."/>
            <person name="Xiang X."/>
            <person name="Song Q."/>
            <person name="Yuan D."/>
            <person name="Jin S."/>
            <person name="Zhang L."/>
        </authorList>
    </citation>
    <scope>NUCLEOTIDE SEQUENCE [LARGE SCALE GENOMIC DNA]</scope>
    <source>
        <strain evidence="1">SQ_2022a</strain>
    </source>
</reference>
<dbReference type="Proteomes" id="UP001060215">
    <property type="component" value="Chromosome 8"/>
</dbReference>
<comment type="caution">
    <text evidence="1">The sequence shown here is derived from an EMBL/GenBank/DDBJ whole genome shotgun (WGS) entry which is preliminary data.</text>
</comment>
<evidence type="ECO:0000313" key="1">
    <source>
        <dbReference type="EMBL" id="KAI7999184.1"/>
    </source>
</evidence>
<keyword evidence="2" id="KW-1185">Reference proteome</keyword>
<proteinExistence type="predicted"/>
<evidence type="ECO:0000313" key="2">
    <source>
        <dbReference type="Proteomes" id="UP001060215"/>
    </source>
</evidence>